<feature type="compositionally biased region" description="Polar residues" evidence="2">
    <location>
        <begin position="28"/>
        <end position="41"/>
    </location>
</feature>
<dbReference type="Gene3D" id="3.40.50.11210">
    <property type="entry name" value="Rap/Ran-GAP"/>
    <property type="match status" value="1"/>
</dbReference>
<dbReference type="GO" id="GO:0051056">
    <property type="term" value="P:regulation of small GTPase mediated signal transduction"/>
    <property type="evidence" value="ECO:0007669"/>
    <property type="project" value="InterPro"/>
</dbReference>
<dbReference type="InterPro" id="IPR024584">
    <property type="entry name" value="Tuberin_N"/>
</dbReference>
<keyword evidence="1" id="KW-0343">GTPase activation</keyword>
<dbReference type="SUPFAM" id="SSF48371">
    <property type="entry name" value="ARM repeat"/>
    <property type="match status" value="1"/>
</dbReference>
<dbReference type="OrthoDB" id="19311at2759"/>
<evidence type="ECO:0000259" key="3">
    <source>
        <dbReference type="PROSITE" id="PS50085"/>
    </source>
</evidence>
<proteinExistence type="predicted"/>
<keyword evidence="5" id="KW-1185">Reference proteome</keyword>
<comment type="caution">
    <text evidence="4">The sequence shown here is derived from an EMBL/GenBank/DDBJ whole genome shotgun (WGS) entry which is preliminary data.</text>
</comment>
<evidence type="ECO:0000256" key="1">
    <source>
        <dbReference type="ARBA" id="ARBA00022468"/>
    </source>
</evidence>
<dbReference type="PROSITE" id="PS50085">
    <property type="entry name" value="RAPGAP"/>
    <property type="match status" value="1"/>
</dbReference>
<dbReference type="PANTHER" id="PTHR10063:SF0">
    <property type="entry name" value="TUBERIN"/>
    <property type="match status" value="1"/>
</dbReference>
<dbReference type="PANTHER" id="PTHR10063">
    <property type="entry name" value="TUBERIN"/>
    <property type="match status" value="1"/>
</dbReference>
<dbReference type="GO" id="GO:0005634">
    <property type="term" value="C:nucleus"/>
    <property type="evidence" value="ECO:0007669"/>
    <property type="project" value="InterPro"/>
</dbReference>
<organism evidence="4 5">
    <name type="scientific">Myriangium duriaei CBS 260.36</name>
    <dbReference type="NCBI Taxonomy" id="1168546"/>
    <lineage>
        <taxon>Eukaryota</taxon>
        <taxon>Fungi</taxon>
        <taxon>Dikarya</taxon>
        <taxon>Ascomycota</taxon>
        <taxon>Pezizomycotina</taxon>
        <taxon>Dothideomycetes</taxon>
        <taxon>Dothideomycetidae</taxon>
        <taxon>Myriangiales</taxon>
        <taxon>Myriangiaceae</taxon>
        <taxon>Myriangium</taxon>
    </lineage>
</organism>
<dbReference type="Pfam" id="PF02145">
    <property type="entry name" value="Rap_GAP"/>
    <property type="match status" value="1"/>
</dbReference>
<dbReference type="SUPFAM" id="SSF111347">
    <property type="entry name" value="Rap/Ran-GAP"/>
    <property type="match status" value="1"/>
</dbReference>
<feature type="domain" description="Rap-GAP" evidence="3">
    <location>
        <begin position="1126"/>
        <end position="1360"/>
    </location>
</feature>
<dbReference type="GO" id="GO:0005096">
    <property type="term" value="F:GTPase activator activity"/>
    <property type="evidence" value="ECO:0007669"/>
    <property type="project" value="UniProtKB-KW"/>
</dbReference>
<evidence type="ECO:0000256" key="2">
    <source>
        <dbReference type="SAM" id="MobiDB-lite"/>
    </source>
</evidence>
<protein>
    <recommendedName>
        <fullName evidence="3">Rap-GAP domain-containing protein</fullName>
    </recommendedName>
</protein>
<dbReference type="Pfam" id="PF03542">
    <property type="entry name" value="Tuberin"/>
    <property type="match status" value="1"/>
</dbReference>
<dbReference type="InterPro" id="IPR000331">
    <property type="entry name" value="Rap/Ran_GAP_dom"/>
</dbReference>
<dbReference type="EMBL" id="ML996083">
    <property type="protein sequence ID" value="KAF2154743.1"/>
    <property type="molecule type" value="Genomic_DNA"/>
</dbReference>
<evidence type="ECO:0000313" key="5">
    <source>
        <dbReference type="Proteomes" id="UP000799439"/>
    </source>
</evidence>
<dbReference type="InterPro" id="IPR035974">
    <property type="entry name" value="Rap/Ran-GAP_sf"/>
</dbReference>
<dbReference type="Proteomes" id="UP000799439">
    <property type="component" value="Unassembled WGS sequence"/>
</dbReference>
<dbReference type="Pfam" id="PF11864">
    <property type="entry name" value="DUF3384"/>
    <property type="match status" value="1"/>
</dbReference>
<feature type="region of interest" description="Disordered" evidence="2">
    <location>
        <begin position="23"/>
        <end position="48"/>
    </location>
</feature>
<dbReference type="InterPro" id="IPR016024">
    <property type="entry name" value="ARM-type_fold"/>
</dbReference>
<dbReference type="GO" id="GO:0005737">
    <property type="term" value="C:cytoplasm"/>
    <property type="evidence" value="ECO:0007669"/>
    <property type="project" value="TreeGrafter"/>
</dbReference>
<evidence type="ECO:0000313" key="4">
    <source>
        <dbReference type="EMBL" id="KAF2154743.1"/>
    </source>
</evidence>
<gene>
    <name evidence="4" type="ORF">K461DRAFT_101314</name>
</gene>
<dbReference type="InterPro" id="IPR027107">
    <property type="entry name" value="Tuberin/Ral-act_asu"/>
</dbReference>
<accession>A0A9P4J973</accession>
<sequence>MASARPPAATPERRRSQFFVSFGLTPRLSKNPSPSPASSFTPRRLVDASRRNERGDLSELLRSLQTDPITRSKALPILSNYVKSFHLDYSEIANIYQTLLELLQSDQDELVTFGFQLLHDLLENQYVPQSIRVNAISATIAYSEPTHLQQQPQSLLDATDDGKNIDGLEHDILDHICSVASLCFEQFVRASKDVSGSDQAKRSWRKAFLQCIRLLSNTVKFGPSIGDASYPQIIDEVRRMLEQLDSSDELLELLKVIDAFVTRGELPEQSLVPVIKTLCRLHASSSRQDDTRVLEKTNETLQWLCQTHAKSMLIDNLVAILHDAYENLAEDSSLATGSLQLLTDILSEPVLSKDVDIELDDVFIFLQRMQYDNNPHLLQSASAFLFVLVDKTYLLDRLTAEIDWDNLSNALLTVYLAEIAAGEQGTSLGRPELETAIRRLEAVDRVSPQQRYHLAQLGLRIGQHLPFDLPEKLLDNYERPLDPTEMHQELDLLCSNYIEHPSVSPQLQIMAADIVQKLTLGLQQSEAELARQCISTILRTLSSGHLDTTIQTRLVNIVTEYIATSADVDDEFFTSIVDRLSIAARSYSTPVEEASELQPPNKRKTARPITSALVLLFMRSINVSANRARLLMKTFMDLLTSGKIDPSASVMLLRSLFRLRGDINNKIFLVASPEGEGLAATLSRATHVQADNLRRPSKASSLGENGPVWKYGEIQGLPEDPPATASKVLSSIADPSDGGSLNMAAWLAYATSIVDKGADWEIYSYTIVHLGAQLTNQTLFTEAIPQLRELRALLCRQLLRQTVLKPPESTELKQSDVAACLYHVLTMLIGYHEHFSRSETEDMISAFIMGMTAWDRTTVPCVHALTLCCYELPESLKRDLVRIVSQMATIVTKSEATVHVLEFLAGLSRLTELARTFRGDEIKVVFGVCFSYIDYVRGKRLDESQQRAKTASVRSHDRPIDTRSATDDVGEYVFTLAYHVITFWFLSLQRSDREQYFPWMQQRLLSTDANGKREEQALVTVDLIWRVTRRIETEPSLIPPEPVIGPSTCLNDQYGLLTIERKDNSPTARIIDRRSSGTDEWTIPAPKDTPSESLLRTQLLSDTQNPFPDALPPIPIEATDASTRSIAMFDRTSPIDFFKAGVLYVGEDQSTESSILSNMMGSPDYLLLLSSLGSRLSLLSARHNTCGLDTSPALTDGPYTIWHRDAVTALILHIATLMPSDPLDDQHTRKKAHIGNDYVTVVFNNSSQQWQFDTLPSAFNYVHIVVSPEARSSFIETRTAARKDDWFERSWFKVQIVTRRDFPNLGSASEAKVVSGKALGLYVRNLVMNACIFAGVWAAREGGGDQGGSWRVRLGMLRNMRERWGLQSKAEEKDKGKGKK</sequence>
<name>A0A9P4J973_9PEZI</name>
<reference evidence="4" key="1">
    <citation type="journal article" date="2020" name="Stud. Mycol.">
        <title>101 Dothideomycetes genomes: a test case for predicting lifestyles and emergence of pathogens.</title>
        <authorList>
            <person name="Haridas S."/>
            <person name="Albert R."/>
            <person name="Binder M."/>
            <person name="Bloem J."/>
            <person name="Labutti K."/>
            <person name="Salamov A."/>
            <person name="Andreopoulos B."/>
            <person name="Baker S."/>
            <person name="Barry K."/>
            <person name="Bills G."/>
            <person name="Bluhm B."/>
            <person name="Cannon C."/>
            <person name="Castanera R."/>
            <person name="Culley D."/>
            <person name="Daum C."/>
            <person name="Ezra D."/>
            <person name="Gonzalez J."/>
            <person name="Henrissat B."/>
            <person name="Kuo A."/>
            <person name="Liang C."/>
            <person name="Lipzen A."/>
            <person name="Lutzoni F."/>
            <person name="Magnuson J."/>
            <person name="Mondo S."/>
            <person name="Nolan M."/>
            <person name="Ohm R."/>
            <person name="Pangilinan J."/>
            <person name="Park H.-J."/>
            <person name="Ramirez L."/>
            <person name="Alfaro M."/>
            <person name="Sun H."/>
            <person name="Tritt A."/>
            <person name="Yoshinaga Y."/>
            <person name="Zwiers L.-H."/>
            <person name="Turgeon B."/>
            <person name="Goodwin S."/>
            <person name="Spatafora J."/>
            <person name="Crous P."/>
            <person name="Grigoriev I."/>
        </authorList>
    </citation>
    <scope>NUCLEOTIDE SEQUENCE</scope>
    <source>
        <strain evidence="4">CBS 260.36</strain>
    </source>
</reference>
<dbReference type="InterPro" id="IPR018515">
    <property type="entry name" value="Tuberin-type_domain"/>
</dbReference>